<dbReference type="Proteomes" id="UP000014680">
    <property type="component" value="Unassembled WGS sequence"/>
</dbReference>
<evidence type="ECO:0000256" key="1">
    <source>
        <dbReference type="SAM" id="MobiDB-lite"/>
    </source>
</evidence>
<sequence length="581" mass="66302">MFLFVFLVQVYSQQCLVRQMDGVKNYYEVVQGTNLCPCDGCSYEIADCLQAPLDLTQNFVNLVAHCPQVPKKMYPLNITQQKPQQITATNTFLTFNSLDTVVSKLVVEGDIAIVMKKGKFNVFEANKGETNVTIPKCKTNCSIQMDSATFSALNDWFIGSHNLVDIKALTINCSKTYPSSIHIGVNSKIHAQKVVIQGNTVIFTEGHKMNNMSGPLILSNEFVTTRPLSIQVIDKLHPQQCVLVLQSNSLKKFPKTMQFKIDQNALNFAQFAVKFGELNELSGEGKHTYYTVKGNKVQQKVPEGYKMSVVKTKYVVIPNQVESVYPVDDLDQDYFVNKTILQPEEKQSLSEILLIKIDSQKHIKLYFKNYKKYGIMGKKFGKKGKMTYHLDFDVTAMKVDNDTLVLTQQFKKKSDIVFPIEGDEVMTIPSHYFTKRNKYPLKNYEVWKMEDDEYLIMTKKSVLNMFSFYTDSDYRLARVDDQLLICNPRMVQAKQNATAVNGTGVEEIDKNENTLKKIEESLKVATSEEDKKAESENKEKISIDIINKIIQEVKEKSEQNKQSGENKDTQTEDKKEESKPE</sequence>
<organism evidence="2 3">
    <name type="scientific">Entamoeba invadens IP1</name>
    <dbReference type="NCBI Taxonomy" id="370355"/>
    <lineage>
        <taxon>Eukaryota</taxon>
        <taxon>Amoebozoa</taxon>
        <taxon>Evosea</taxon>
        <taxon>Archamoebae</taxon>
        <taxon>Mastigamoebida</taxon>
        <taxon>Entamoebidae</taxon>
        <taxon>Entamoeba</taxon>
    </lineage>
</organism>
<accession>A0A0A1U738</accession>
<keyword evidence="3" id="KW-1185">Reference proteome</keyword>
<dbReference type="VEuPathDB" id="AmoebaDB:EIN_411420"/>
<evidence type="ECO:0000313" key="2">
    <source>
        <dbReference type="EMBL" id="ELP87789.1"/>
    </source>
</evidence>
<protein>
    <submittedName>
        <fullName evidence="2">Uncharacterized protein</fullName>
    </submittedName>
</protein>
<dbReference type="KEGG" id="eiv:EIN_411420"/>
<dbReference type="OrthoDB" id="29491at2759"/>
<evidence type="ECO:0000313" key="3">
    <source>
        <dbReference type="Proteomes" id="UP000014680"/>
    </source>
</evidence>
<feature type="region of interest" description="Disordered" evidence="1">
    <location>
        <begin position="554"/>
        <end position="581"/>
    </location>
</feature>
<dbReference type="GeneID" id="14886705"/>
<gene>
    <name evidence="2" type="ORF">EIN_411420</name>
</gene>
<dbReference type="EMBL" id="KB206788">
    <property type="protein sequence ID" value="ELP87789.1"/>
    <property type="molecule type" value="Genomic_DNA"/>
</dbReference>
<dbReference type="OMA" id="DEYLIMT"/>
<proteinExistence type="predicted"/>
<dbReference type="AlphaFoldDB" id="A0A0A1U738"/>
<dbReference type="RefSeq" id="XP_004254560.1">
    <property type="nucleotide sequence ID" value="XM_004254512.1"/>
</dbReference>
<reference evidence="2 3" key="1">
    <citation type="submission" date="2012-10" db="EMBL/GenBank/DDBJ databases">
        <authorList>
            <person name="Zafar N."/>
            <person name="Inman J."/>
            <person name="Hall N."/>
            <person name="Lorenzi H."/>
            <person name="Caler E."/>
        </authorList>
    </citation>
    <scope>NUCLEOTIDE SEQUENCE [LARGE SCALE GENOMIC DNA]</scope>
    <source>
        <strain evidence="2 3">IP1</strain>
    </source>
</reference>
<name>A0A0A1U738_ENTIV</name>